<dbReference type="GO" id="GO:0005634">
    <property type="term" value="C:nucleus"/>
    <property type="evidence" value="ECO:0007669"/>
    <property type="project" value="TreeGrafter"/>
</dbReference>
<gene>
    <name evidence="1" type="ORF">CU098_009104</name>
</gene>
<evidence type="ECO:0000313" key="1">
    <source>
        <dbReference type="EMBL" id="RCI00470.1"/>
    </source>
</evidence>
<dbReference type="InterPro" id="IPR046341">
    <property type="entry name" value="SET_dom_sf"/>
</dbReference>
<proteinExistence type="predicted"/>
<dbReference type="OrthoDB" id="1028014at2759"/>
<name>A0A367KED1_RHIST</name>
<evidence type="ECO:0008006" key="3">
    <source>
        <dbReference type="Google" id="ProtNLM"/>
    </source>
</evidence>
<protein>
    <recommendedName>
        <fullName evidence="3">SET domain-containing protein</fullName>
    </recommendedName>
</protein>
<comment type="caution">
    <text evidence="1">The sequence shown here is derived from an EMBL/GenBank/DDBJ whole genome shotgun (WGS) entry which is preliminary data.</text>
</comment>
<accession>A0A367KED1</accession>
<dbReference type="Proteomes" id="UP000253551">
    <property type="component" value="Unassembled WGS sequence"/>
</dbReference>
<dbReference type="InterPro" id="IPR050869">
    <property type="entry name" value="H3K4_H4K5_MeTrfase"/>
</dbReference>
<dbReference type="STRING" id="4846.A0A367KED1"/>
<dbReference type="PANTHER" id="PTHR12197:SF294">
    <property type="entry name" value="POTENTIAL PROTEIN LYSINE METHYLTRANSFERASE SET6"/>
    <property type="match status" value="1"/>
</dbReference>
<dbReference type="EMBL" id="PJQM01001838">
    <property type="protein sequence ID" value="RCI00470.1"/>
    <property type="molecule type" value="Genomic_DNA"/>
</dbReference>
<dbReference type="SUPFAM" id="SSF82199">
    <property type="entry name" value="SET domain"/>
    <property type="match status" value="2"/>
</dbReference>
<sequence>MLQVTLLPGKGRGYKALETIEVGTVVHVSEPLATTVSQEWTPETCSWCFDFSYPKKQKTRIHDQTQLAKAWNIPYKKDSNLFKDVLFCSEKCRDTFQQQQDQRLLAAYYRLDTEFKQQRENTLCQSMSSIPTVDIQDDSMLSEWLEKAWDMATHDLDLVRPMEDTDKAMCRLIAACVISKLNGTTKPSFDSLWVIQNNELSHFKSYCDAVPDLNQMDKQTLWSWLPEQVLHVMALYCLLKRAFSNRCFGVPVIEVDHALFRAIYFRERANSFGLWEMSPDGTVTDDLELLGWGIYPSAVYFNHACDANVNKIREGRQLKDKRPVSLMDLSMTQ</sequence>
<keyword evidence="2" id="KW-1185">Reference proteome</keyword>
<evidence type="ECO:0000313" key="2">
    <source>
        <dbReference type="Proteomes" id="UP000253551"/>
    </source>
</evidence>
<dbReference type="AlphaFoldDB" id="A0A367KED1"/>
<organism evidence="1 2">
    <name type="scientific">Rhizopus stolonifer</name>
    <name type="common">Rhizopus nigricans</name>
    <dbReference type="NCBI Taxonomy" id="4846"/>
    <lineage>
        <taxon>Eukaryota</taxon>
        <taxon>Fungi</taxon>
        <taxon>Fungi incertae sedis</taxon>
        <taxon>Mucoromycota</taxon>
        <taxon>Mucoromycotina</taxon>
        <taxon>Mucoromycetes</taxon>
        <taxon>Mucorales</taxon>
        <taxon>Mucorineae</taxon>
        <taxon>Rhizopodaceae</taxon>
        <taxon>Rhizopus</taxon>
    </lineage>
</organism>
<reference evidence="1 2" key="1">
    <citation type="journal article" date="2018" name="G3 (Bethesda)">
        <title>Phylogenetic and Phylogenomic Definition of Rhizopus Species.</title>
        <authorList>
            <person name="Gryganskyi A.P."/>
            <person name="Golan J."/>
            <person name="Dolatabadi S."/>
            <person name="Mondo S."/>
            <person name="Robb S."/>
            <person name="Idnurm A."/>
            <person name="Muszewska A."/>
            <person name="Steczkiewicz K."/>
            <person name="Masonjones S."/>
            <person name="Liao H.L."/>
            <person name="Gajdeczka M.T."/>
            <person name="Anike F."/>
            <person name="Vuek A."/>
            <person name="Anishchenko I.M."/>
            <person name="Voigt K."/>
            <person name="de Hoog G.S."/>
            <person name="Smith M.E."/>
            <person name="Heitman J."/>
            <person name="Vilgalys R."/>
            <person name="Stajich J.E."/>
        </authorList>
    </citation>
    <scope>NUCLEOTIDE SEQUENCE [LARGE SCALE GENOMIC DNA]</scope>
    <source>
        <strain evidence="1 2">LSU 92-RS-03</strain>
    </source>
</reference>
<dbReference type="PANTHER" id="PTHR12197">
    <property type="entry name" value="HISTONE-LYSINE N-METHYLTRANSFERASE SMYD"/>
    <property type="match status" value="1"/>
</dbReference>